<dbReference type="STRING" id="478744.SAMN05444359_13543"/>
<keyword evidence="1 4" id="KW-0349">Heme</keyword>
<dbReference type="Proteomes" id="UP000199021">
    <property type="component" value="Unassembled WGS sequence"/>
</dbReference>
<dbReference type="GO" id="GO:0020037">
    <property type="term" value="F:heme binding"/>
    <property type="evidence" value="ECO:0007669"/>
    <property type="project" value="InterPro"/>
</dbReference>
<evidence type="ECO:0000256" key="3">
    <source>
        <dbReference type="ARBA" id="ARBA00023004"/>
    </source>
</evidence>
<evidence type="ECO:0000259" key="6">
    <source>
        <dbReference type="PROSITE" id="PS51007"/>
    </source>
</evidence>
<keyword evidence="3 4" id="KW-0408">Iron</keyword>
<name>A0A1H9NBW9_9BACT</name>
<dbReference type="RefSeq" id="WP_090172906.1">
    <property type="nucleotide sequence ID" value="NZ_FOFB01000035.1"/>
</dbReference>
<dbReference type="Pfam" id="PF13442">
    <property type="entry name" value="Cytochrome_CBB3"/>
    <property type="match status" value="1"/>
</dbReference>
<evidence type="ECO:0000256" key="1">
    <source>
        <dbReference type="ARBA" id="ARBA00022617"/>
    </source>
</evidence>
<organism evidence="7 8">
    <name type="scientific">Neolewinella agarilytica</name>
    <dbReference type="NCBI Taxonomy" id="478744"/>
    <lineage>
        <taxon>Bacteria</taxon>
        <taxon>Pseudomonadati</taxon>
        <taxon>Bacteroidota</taxon>
        <taxon>Saprospiria</taxon>
        <taxon>Saprospirales</taxon>
        <taxon>Lewinellaceae</taxon>
        <taxon>Neolewinella</taxon>
    </lineage>
</organism>
<feature type="chain" id="PRO_5011795220" evidence="5">
    <location>
        <begin position="22"/>
        <end position="130"/>
    </location>
</feature>
<keyword evidence="5" id="KW-0732">Signal</keyword>
<dbReference type="GO" id="GO:0046872">
    <property type="term" value="F:metal ion binding"/>
    <property type="evidence" value="ECO:0007669"/>
    <property type="project" value="UniProtKB-KW"/>
</dbReference>
<evidence type="ECO:0000256" key="2">
    <source>
        <dbReference type="ARBA" id="ARBA00022723"/>
    </source>
</evidence>
<dbReference type="PANTHER" id="PTHR35008:SF4">
    <property type="entry name" value="BLL4482 PROTEIN"/>
    <property type="match status" value="1"/>
</dbReference>
<dbReference type="PANTHER" id="PTHR35008">
    <property type="entry name" value="BLL4482 PROTEIN-RELATED"/>
    <property type="match status" value="1"/>
</dbReference>
<proteinExistence type="predicted"/>
<dbReference type="InterPro" id="IPR051459">
    <property type="entry name" value="Cytochrome_c-type_DH"/>
</dbReference>
<dbReference type="EMBL" id="FOFB01000035">
    <property type="protein sequence ID" value="SER33247.1"/>
    <property type="molecule type" value="Genomic_DNA"/>
</dbReference>
<protein>
    <submittedName>
        <fullName evidence="7">Cytochrome C oxidase, cbb3-type, subunit III</fullName>
    </submittedName>
</protein>
<dbReference type="Gene3D" id="1.10.760.10">
    <property type="entry name" value="Cytochrome c-like domain"/>
    <property type="match status" value="1"/>
</dbReference>
<evidence type="ECO:0000313" key="7">
    <source>
        <dbReference type="EMBL" id="SER33247.1"/>
    </source>
</evidence>
<dbReference type="PROSITE" id="PS51007">
    <property type="entry name" value="CYTC"/>
    <property type="match status" value="1"/>
</dbReference>
<keyword evidence="2 4" id="KW-0479">Metal-binding</keyword>
<feature type="domain" description="Cytochrome c" evidence="6">
    <location>
        <begin position="23"/>
        <end position="112"/>
    </location>
</feature>
<evidence type="ECO:0000256" key="5">
    <source>
        <dbReference type="SAM" id="SignalP"/>
    </source>
</evidence>
<accession>A0A1H9NBW9</accession>
<dbReference type="InterPro" id="IPR009056">
    <property type="entry name" value="Cyt_c-like_dom"/>
</dbReference>
<keyword evidence="8" id="KW-1185">Reference proteome</keyword>
<reference evidence="8" key="1">
    <citation type="submission" date="2016-10" db="EMBL/GenBank/DDBJ databases">
        <authorList>
            <person name="Varghese N."/>
            <person name="Submissions S."/>
        </authorList>
    </citation>
    <scope>NUCLEOTIDE SEQUENCE [LARGE SCALE GENOMIC DNA]</scope>
    <source>
        <strain evidence="8">DSM 24740</strain>
    </source>
</reference>
<dbReference type="InterPro" id="IPR036909">
    <property type="entry name" value="Cyt_c-like_dom_sf"/>
</dbReference>
<dbReference type="AlphaFoldDB" id="A0A1H9NBW9"/>
<dbReference type="OrthoDB" id="9811395at2"/>
<dbReference type="GO" id="GO:0009055">
    <property type="term" value="F:electron transfer activity"/>
    <property type="evidence" value="ECO:0007669"/>
    <property type="project" value="InterPro"/>
</dbReference>
<sequence>MRLLICFSVLATLLILPASCGKTDNQQGHNLYDQHCASCHFEEGVGLRQLMPPLAGSDYLRDKPREVVRGIRYGMKGEIVVNGITYDEVMPGNVDLSEFQIVNIVNYINQAWGNDYGRITVEETRAWLKE</sequence>
<dbReference type="InParanoid" id="A0A1H9NBW9"/>
<gene>
    <name evidence="7" type="ORF">SAMN05444359_13543</name>
</gene>
<feature type="signal peptide" evidence="5">
    <location>
        <begin position="1"/>
        <end position="21"/>
    </location>
</feature>
<evidence type="ECO:0000256" key="4">
    <source>
        <dbReference type="PROSITE-ProRule" id="PRU00433"/>
    </source>
</evidence>
<evidence type="ECO:0000313" key="8">
    <source>
        <dbReference type="Proteomes" id="UP000199021"/>
    </source>
</evidence>
<dbReference type="SUPFAM" id="SSF46626">
    <property type="entry name" value="Cytochrome c"/>
    <property type="match status" value="1"/>
</dbReference>